<gene>
    <name evidence="3" type="ORF">I4I81_12750</name>
</gene>
<dbReference type="InterPro" id="IPR001584">
    <property type="entry name" value="Integrase_cat-core"/>
</dbReference>
<evidence type="ECO:0000313" key="4">
    <source>
        <dbReference type="Proteomes" id="UP000694287"/>
    </source>
</evidence>
<dbReference type="Pfam" id="PF13683">
    <property type="entry name" value="rve_3"/>
    <property type="match status" value="1"/>
</dbReference>
<protein>
    <submittedName>
        <fullName evidence="3">Transposase</fullName>
    </submittedName>
</protein>
<proteinExistence type="predicted"/>
<comment type="caution">
    <text evidence="3">The sequence shown here is derived from an EMBL/GenBank/DDBJ whole genome shotgun (WGS) entry which is preliminary data.</text>
</comment>
<evidence type="ECO:0000313" key="3">
    <source>
        <dbReference type="EMBL" id="MBW0135116.1"/>
    </source>
</evidence>
<name>A0ABS6UT31_9PSEU</name>
<feature type="region of interest" description="Disordered" evidence="1">
    <location>
        <begin position="87"/>
        <end position="219"/>
    </location>
</feature>
<organism evidence="3 4">
    <name type="scientific">Pseudonocardia abyssalis</name>
    <dbReference type="NCBI Taxonomy" id="2792008"/>
    <lineage>
        <taxon>Bacteria</taxon>
        <taxon>Bacillati</taxon>
        <taxon>Actinomycetota</taxon>
        <taxon>Actinomycetes</taxon>
        <taxon>Pseudonocardiales</taxon>
        <taxon>Pseudonocardiaceae</taxon>
        <taxon>Pseudonocardia</taxon>
    </lineage>
</organism>
<evidence type="ECO:0000259" key="2">
    <source>
        <dbReference type="Pfam" id="PF13683"/>
    </source>
</evidence>
<accession>A0ABS6UT31</accession>
<evidence type="ECO:0000256" key="1">
    <source>
        <dbReference type="SAM" id="MobiDB-lite"/>
    </source>
</evidence>
<sequence>MIHHPDAGSRYTAIRYGGALASIGDSHDNATAESLIGLYKSECVRRDGPLRTVEDLELVTASWVHWCSTSRLHSMIGNITPVEYEQNHDAHQPARLRGTRGIPEPPLKPGRFRCPDAPTPPRCGCDHRHAEPPSNADGPHRRGPQRRTPCGAVEQDADGRGEPVPARTRPSEPPTPDRAERCAEAPAVGNDTDTLIEVLSDPADGPEDAPARSPRPSTP</sequence>
<keyword evidence="4" id="KW-1185">Reference proteome</keyword>
<reference evidence="3 4" key="1">
    <citation type="submission" date="2020-11" db="EMBL/GenBank/DDBJ databases">
        <title>Pseudonocardia abyssalis sp. nov. and Pseudonocardia oceani sp. nov., description and phylogenomic analysis of two novel actinomycetes isolated from the deep Southern Ocean.</title>
        <authorList>
            <person name="Parra J."/>
        </authorList>
    </citation>
    <scope>NUCLEOTIDE SEQUENCE [LARGE SCALE GENOMIC DNA]</scope>
    <source>
        <strain evidence="3 4">KRD-168</strain>
    </source>
</reference>
<dbReference type="EMBL" id="JADQDK010000001">
    <property type="protein sequence ID" value="MBW0135116.1"/>
    <property type="molecule type" value="Genomic_DNA"/>
</dbReference>
<feature type="domain" description="Integrase catalytic" evidence="2">
    <location>
        <begin position="24"/>
        <end position="81"/>
    </location>
</feature>
<dbReference type="RefSeq" id="WP_218600894.1">
    <property type="nucleotide sequence ID" value="NZ_JADQDJ010000005.1"/>
</dbReference>
<dbReference type="Proteomes" id="UP000694287">
    <property type="component" value="Unassembled WGS sequence"/>
</dbReference>